<dbReference type="InterPro" id="IPR016024">
    <property type="entry name" value="ARM-type_fold"/>
</dbReference>
<protein>
    <submittedName>
        <fullName evidence="8">Plakophilin 1b</fullName>
    </submittedName>
</protein>
<comment type="subcellular location">
    <subcellularLocation>
        <location evidence="1">Cell junction</location>
    </subcellularLocation>
</comment>
<feature type="region of interest" description="Disordered" evidence="7">
    <location>
        <begin position="225"/>
        <end position="292"/>
    </location>
</feature>
<comment type="similarity">
    <text evidence="2">Belongs to the beta-catenin family.</text>
</comment>
<evidence type="ECO:0000256" key="2">
    <source>
        <dbReference type="ARBA" id="ARBA00005462"/>
    </source>
</evidence>
<dbReference type="GO" id="GO:0005886">
    <property type="term" value="C:plasma membrane"/>
    <property type="evidence" value="ECO:0007669"/>
    <property type="project" value="TreeGrafter"/>
</dbReference>
<evidence type="ECO:0000313" key="8">
    <source>
        <dbReference type="Ensembl" id="ENSDLAP00005054009.2"/>
    </source>
</evidence>
<dbReference type="InterPro" id="IPR011989">
    <property type="entry name" value="ARM-like"/>
</dbReference>
<evidence type="ECO:0000256" key="6">
    <source>
        <dbReference type="PROSITE-ProRule" id="PRU00259"/>
    </source>
</evidence>
<proteinExistence type="inferred from homology"/>
<evidence type="ECO:0000256" key="4">
    <source>
        <dbReference type="ARBA" id="ARBA00022889"/>
    </source>
</evidence>
<dbReference type="Pfam" id="PF00514">
    <property type="entry name" value="Arm"/>
    <property type="match status" value="2"/>
</dbReference>
<keyword evidence="4" id="KW-0130">Cell adhesion</keyword>
<dbReference type="Proteomes" id="UP000694389">
    <property type="component" value="Unassembled WGS sequence"/>
</dbReference>
<name>A0A8C4IBR7_DICLA</name>
<evidence type="ECO:0000313" key="9">
    <source>
        <dbReference type="Proteomes" id="UP000694389"/>
    </source>
</evidence>
<evidence type="ECO:0000256" key="5">
    <source>
        <dbReference type="ARBA" id="ARBA00022949"/>
    </source>
</evidence>
<feature type="region of interest" description="Disordered" evidence="7">
    <location>
        <begin position="136"/>
        <end position="158"/>
    </location>
</feature>
<dbReference type="GO" id="GO:0098609">
    <property type="term" value="P:cell-cell adhesion"/>
    <property type="evidence" value="ECO:0007669"/>
    <property type="project" value="InterPro"/>
</dbReference>
<feature type="compositionally biased region" description="Low complexity" evidence="7">
    <location>
        <begin position="263"/>
        <end position="276"/>
    </location>
</feature>
<accession>A0A8C4IBR7</accession>
<dbReference type="SMART" id="SM00185">
    <property type="entry name" value="ARM"/>
    <property type="match status" value="6"/>
</dbReference>
<reference evidence="8" key="1">
    <citation type="submission" date="2025-08" db="UniProtKB">
        <authorList>
            <consortium name="Ensembl"/>
        </authorList>
    </citation>
    <scope>IDENTIFICATION</scope>
</reference>
<dbReference type="SUPFAM" id="SSF48371">
    <property type="entry name" value="ARM repeat"/>
    <property type="match status" value="1"/>
</dbReference>
<evidence type="ECO:0000256" key="1">
    <source>
        <dbReference type="ARBA" id="ARBA00004282"/>
    </source>
</evidence>
<dbReference type="Ensembl" id="ENSDLAT00005057404.2">
    <property type="protein sequence ID" value="ENSDLAP00005054009.2"/>
    <property type="gene ID" value="ENSDLAG00005023209.2"/>
</dbReference>
<sequence length="820" mass="90008">MIFHLHTGYFPLNRGVFVKTSQRKCRVRVNGWLSSALLCLHGRGLIGQGRARCAFITPYKHRHSAADRLPVRALFGYCRCPLPLPAPCFDRRVKKMTSLDPLKSVISIINVDDTSLALPSVNQYRSGQQRVLEQVQTIRRTKSRQSSSRSGSASTPTSPVYDSVFVDTFKSQLSPSNGTVFLENGFSKVLSQEKNHIKGSTVKRNTAASAYQYERSYAAVGSMAVGRTNTSRSEPDLAQQRSMPKRSLPSQRLASNRGTYRAQRSTSQFITSTTSQPHPKPQPQPRYTINGTSQTKTNTQFVCSQVDGFKTSSGPSVTEGTPKSKGDSGSNGNSGVADITMKEAVEYLSNSDETYQHCGASYIQHNTFIDDKAKDEVFKLNGIPPLVGLLRSPSLQVSHTASAALRNLSFKSNSNKEEIHRCGGITEAVALLKDTDSAETEKQLTGLLWNLSSVDSLKPDLLKSALPVLMERVILPYTTGSDQTNSDPEAFFHTTGCLRNLSSAKQSNRQAMRKCRGLIDSLVKYVKNCVEAGQPDDKSVENCVCILHNLTFQLEAEAPALFSRITALAKTVMRTHSQDETGPIGCFNPQSKSPEHERHFDFPVVEDPQPHGAGWLIHSKTLQSYLSLLGSSQQEETQEACCGALQNLTTNEGIVSGVMSQIIVQKLNGLQVISPLLKSNKVNLQRNATALVGNLTKNSNLNSAIARKALPELLSVLSAGTKEGNESDDTLAMACQTANYLLMKEPDMSKRLLNNNLINSLNDLSQNEYFPKSRKAAALLLYNLWSEKDLQSFLKKQGMSKSSFVNDVTTAAHKSVQIVD</sequence>
<feature type="repeat" description="ARM" evidence="6">
    <location>
        <begin position="381"/>
        <end position="423"/>
    </location>
</feature>
<dbReference type="GeneTree" id="ENSGT00940000156735"/>
<dbReference type="Gene3D" id="1.25.10.10">
    <property type="entry name" value="Leucine-rich Repeat Variant"/>
    <property type="match status" value="1"/>
</dbReference>
<dbReference type="PANTHER" id="PTHR10372:SF3">
    <property type="entry name" value="PLAKOPHILIN-1"/>
    <property type="match status" value="1"/>
</dbReference>
<feature type="compositionally biased region" description="Polar residues" evidence="7">
    <location>
        <begin position="310"/>
        <end position="321"/>
    </location>
</feature>
<feature type="compositionally biased region" description="Polar residues" evidence="7">
    <location>
        <begin position="248"/>
        <end position="258"/>
    </location>
</feature>
<keyword evidence="9" id="KW-1185">Reference proteome</keyword>
<dbReference type="PROSITE" id="PS50176">
    <property type="entry name" value="ARM_REPEAT"/>
    <property type="match status" value="1"/>
</dbReference>
<dbReference type="GO" id="GO:0005634">
    <property type="term" value="C:nucleus"/>
    <property type="evidence" value="ECO:0007669"/>
    <property type="project" value="TreeGrafter"/>
</dbReference>
<reference evidence="8" key="2">
    <citation type="submission" date="2025-09" db="UniProtKB">
        <authorList>
            <consortium name="Ensembl"/>
        </authorList>
    </citation>
    <scope>IDENTIFICATION</scope>
</reference>
<dbReference type="GO" id="GO:0005737">
    <property type="term" value="C:cytoplasm"/>
    <property type="evidence" value="ECO:0007669"/>
    <property type="project" value="TreeGrafter"/>
</dbReference>
<keyword evidence="5" id="KW-0965">Cell junction</keyword>
<feature type="compositionally biased region" description="Low complexity" evidence="7">
    <location>
        <begin position="144"/>
        <end position="158"/>
    </location>
</feature>
<feature type="region of interest" description="Disordered" evidence="7">
    <location>
        <begin position="306"/>
        <end position="336"/>
    </location>
</feature>
<organism evidence="8 9">
    <name type="scientific">Dicentrarchus labrax</name>
    <name type="common">European seabass</name>
    <name type="synonym">Morone labrax</name>
    <dbReference type="NCBI Taxonomy" id="13489"/>
    <lineage>
        <taxon>Eukaryota</taxon>
        <taxon>Metazoa</taxon>
        <taxon>Chordata</taxon>
        <taxon>Craniata</taxon>
        <taxon>Vertebrata</taxon>
        <taxon>Euteleostomi</taxon>
        <taxon>Actinopterygii</taxon>
        <taxon>Neopterygii</taxon>
        <taxon>Teleostei</taxon>
        <taxon>Neoteleostei</taxon>
        <taxon>Acanthomorphata</taxon>
        <taxon>Eupercaria</taxon>
        <taxon>Moronidae</taxon>
        <taxon>Dicentrarchus</taxon>
    </lineage>
</organism>
<evidence type="ECO:0000256" key="7">
    <source>
        <dbReference type="SAM" id="MobiDB-lite"/>
    </source>
</evidence>
<dbReference type="AlphaFoldDB" id="A0A8C4IBR7"/>
<dbReference type="InterPro" id="IPR000225">
    <property type="entry name" value="Armadillo"/>
</dbReference>
<dbReference type="GO" id="GO:0005912">
    <property type="term" value="C:adherens junction"/>
    <property type="evidence" value="ECO:0007669"/>
    <property type="project" value="TreeGrafter"/>
</dbReference>
<dbReference type="InterPro" id="IPR028435">
    <property type="entry name" value="Plakophilin/d_Catenin"/>
</dbReference>
<dbReference type="PANTHER" id="PTHR10372">
    <property type="entry name" value="PLAKOPHILLIN-RELATED"/>
    <property type="match status" value="1"/>
</dbReference>
<evidence type="ECO:0000256" key="3">
    <source>
        <dbReference type="ARBA" id="ARBA00022737"/>
    </source>
</evidence>
<keyword evidence="3" id="KW-0677">Repeat</keyword>